<name>D9R4F4_LACSW</name>
<feature type="region of interest" description="Disordered" evidence="1">
    <location>
        <begin position="42"/>
        <end position="145"/>
    </location>
</feature>
<protein>
    <submittedName>
        <fullName evidence="2">Uncharacterized protein</fullName>
    </submittedName>
</protein>
<feature type="compositionally biased region" description="Basic and acidic residues" evidence="1">
    <location>
        <begin position="42"/>
        <end position="52"/>
    </location>
</feature>
<dbReference type="AlphaFoldDB" id="D9R4F4"/>
<proteinExistence type="predicted"/>
<organism evidence="2 3">
    <name type="scientific">Lacrimispora saccharolytica (strain ATCC 35040 / DSM 2544 / NRCC 2533 / WM1)</name>
    <name type="common">Clostridium saccharolyticum</name>
    <dbReference type="NCBI Taxonomy" id="610130"/>
    <lineage>
        <taxon>Bacteria</taxon>
        <taxon>Bacillati</taxon>
        <taxon>Bacillota</taxon>
        <taxon>Clostridia</taxon>
        <taxon>Lachnospirales</taxon>
        <taxon>Lachnospiraceae</taxon>
        <taxon>Lacrimispora</taxon>
    </lineage>
</organism>
<dbReference type="EMBL" id="CP002109">
    <property type="protein sequence ID" value="ADL05024.1"/>
    <property type="molecule type" value="Genomic_DNA"/>
</dbReference>
<dbReference type="Proteomes" id="UP000001662">
    <property type="component" value="Chromosome"/>
</dbReference>
<accession>D9R4F4</accession>
<dbReference type="STRING" id="610130.Closa_2455"/>
<dbReference type="eggNOG" id="ENOG5033PME">
    <property type="taxonomic scope" value="Bacteria"/>
</dbReference>
<dbReference type="PaxDb" id="610130-Closa_2455"/>
<gene>
    <name evidence="2" type="ordered locus">Closa_2455</name>
</gene>
<dbReference type="HOGENOM" id="CLU_732999_0_0_9"/>
<reference evidence="2" key="1">
    <citation type="submission" date="2010-07" db="EMBL/GenBank/DDBJ databases">
        <title>Complete sequence of Clostridium saccharolyticum WM1.</title>
        <authorList>
            <consortium name="US DOE Joint Genome Institute"/>
            <person name="Lucas S."/>
            <person name="Copeland A."/>
            <person name="Lapidus A."/>
            <person name="Cheng J.-F."/>
            <person name="Bruce D."/>
            <person name="Goodwin L."/>
            <person name="Pitluck S."/>
            <person name="Chertkov O."/>
            <person name="Detter J.C."/>
            <person name="Han C."/>
            <person name="Tapia R."/>
            <person name="Land M."/>
            <person name="Hauser L."/>
            <person name="Chang Y.-J."/>
            <person name="Jeffries C."/>
            <person name="Kyrpides N."/>
            <person name="Ivanova N."/>
            <person name="Mikhailova N."/>
            <person name="Mouttaki H."/>
            <person name="Lin L."/>
            <person name="Zhou J."/>
            <person name="Hemme C.L."/>
            <person name="Woyke T."/>
        </authorList>
    </citation>
    <scope>NUCLEOTIDE SEQUENCE [LARGE SCALE GENOMIC DNA]</scope>
    <source>
        <strain evidence="2">WM1</strain>
    </source>
</reference>
<sequence>MKKICPICDLPVNEMNYCPRCRRMVRQPVLWQADYYLNERRPDYENRGEPHKPVSTGTQQKWKIQGNQQSGTIPGNQQSGNIPGNQQKRNIPGNPQKGNVQGSVRQNGSIPPFNPVYQEEKRSAEPVSGHKPSQPAQSGQAKKRRNSLTPLTGVITLLIVLNAVPKVIGSIGRLMDEKNDYGNYETAVPYDDSGFTELEEEEVKASKTACDGYIHFPADGSQIAAALGQFFKETDYGYQVEDGTVYSDNYLFEEESGPISYYETVESYSLEDQETGQLDPGDENYVYQYVDINYDTATGELHDYISSLKDQEVSLVYLQEFLRLTEAAAGIPQEESSIPAIMDQARTKEWQEDGLFISEGMFDINAYLTDDGIRIYVSCSNPQVMESQET</sequence>
<evidence type="ECO:0000313" key="2">
    <source>
        <dbReference type="EMBL" id="ADL05024.1"/>
    </source>
</evidence>
<dbReference type="RefSeq" id="WP_013273110.1">
    <property type="nucleotide sequence ID" value="NC_014376.1"/>
</dbReference>
<evidence type="ECO:0000313" key="3">
    <source>
        <dbReference type="Proteomes" id="UP000001662"/>
    </source>
</evidence>
<dbReference type="KEGG" id="csh:Closa_2455"/>
<evidence type="ECO:0000256" key="1">
    <source>
        <dbReference type="SAM" id="MobiDB-lite"/>
    </source>
</evidence>
<keyword evidence="3" id="KW-1185">Reference proteome</keyword>
<feature type="compositionally biased region" description="Polar residues" evidence="1">
    <location>
        <begin position="96"/>
        <end position="109"/>
    </location>
</feature>
<feature type="compositionally biased region" description="Polar residues" evidence="1">
    <location>
        <begin position="55"/>
        <end position="89"/>
    </location>
</feature>